<organism evidence="2 3">
    <name type="scientific">Borborobacter arsenicus</name>
    <dbReference type="NCBI Taxonomy" id="1851146"/>
    <lineage>
        <taxon>Bacteria</taxon>
        <taxon>Pseudomonadati</taxon>
        <taxon>Pseudomonadota</taxon>
        <taxon>Alphaproteobacteria</taxon>
        <taxon>Hyphomicrobiales</taxon>
        <taxon>Phyllobacteriaceae</taxon>
        <taxon>Borborobacter</taxon>
    </lineage>
</organism>
<reference evidence="2 3" key="1">
    <citation type="submission" date="2018-11" db="EMBL/GenBank/DDBJ databases">
        <title>Pseudaminobacter arsenicus sp. nov., an arsenic-resistant bacterium isolated from arsenic-rich aquifers.</title>
        <authorList>
            <person name="Mu Y."/>
        </authorList>
    </citation>
    <scope>NUCLEOTIDE SEQUENCE [LARGE SCALE GENOMIC DNA]</scope>
    <source>
        <strain evidence="2 3">CB3</strain>
    </source>
</reference>
<protein>
    <submittedName>
        <fullName evidence="2">Uncharacterized protein</fullName>
    </submittedName>
</protein>
<evidence type="ECO:0000256" key="1">
    <source>
        <dbReference type="SAM" id="MobiDB-lite"/>
    </source>
</evidence>
<dbReference type="OrthoDB" id="8101189at2"/>
<accession>A0A432VA17</accession>
<evidence type="ECO:0000313" key="2">
    <source>
        <dbReference type="EMBL" id="RUM99032.1"/>
    </source>
</evidence>
<keyword evidence="3" id="KW-1185">Reference proteome</keyword>
<gene>
    <name evidence="2" type="ORF">EET67_05175</name>
</gene>
<dbReference type="RefSeq" id="WP_128624534.1">
    <property type="nucleotide sequence ID" value="NZ_ML133508.1"/>
</dbReference>
<evidence type="ECO:0000313" key="3">
    <source>
        <dbReference type="Proteomes" id="UP000281647"/>
    </source>
</evidence>
<sequence>MAWVRFESDMDWSPRHGVTVAYKAGMTQNVTARCATLAVAAGKAVRMRKTSRDSPPEELTDAAE</sequence>
<feature type="region of interest" description="Disordered" evidence="1">
    <location>
        <begin position="45"/>
        <end position="64"/>
    </location>
</feature>
<dbReference type="EMBL" id="RKST01000003">
    <property type="protein sequence ID" value="RUM99032.1"/>
    <property type="molecule type" value="Genomic_DNA"/>
</dbReference>
<name>A0A432VA17_9HYPH</name>
<comment type="caution">
    <text evidence="2">The sequence shown here is derived from an EMBL/GenBank/DDBJ whole genome shotgun (WGS) entry which is preliminary data.</text>
</comment>
<dbReference type="Proteomes" id="UP000281647">
    <property type="component" value="Unassembled WGS sequence"/>
</dbReference>
<dbReference type="AlphaFoldDB" id="A0A432VA17"/>
<proteinExistence type="predicted"/>